<feature type="non-terminal residue" evidence="2">
    <location>
        <position position="1"/>
    </location>
</feature>
<dbReference type="EMBL" id="CADCWL010000212">
    <property type="protein sequence ID" value="CAA9580004.1"/>
    <property type="molecule type" value="Genomic_DNA"/>
</dbReference>
<feature type="compositionally biased region" description="Basic and acidic residues" evidence="1">
    <location>
        <begin position="29"/>
        <end position="39"/>
    </location>
</feature>
<evidence type="ECO:0000313" key="2">
    <source>
        <dbReference type="EMBL" id="CAA9580004.1"/>
    </source>
</evidence>
<feature type="compositionally biased region" description="Basic and acidic residues" evidence="1">
    <location>
        <begin position="67"/>
        <end position="94"/>
    </location>
</feature>
<organism evidence="2">
    <name type="scientific">uncultured Thermomicrobiales bacterium</name>
    <dbReference type="NCBI Taxonomy" id="1645740"/>
    <lineage>
        <taxon>Bacteria</taxon>
        <taxon>Pseudomonadati</taxon>
        <taxon>Thermomicrobiota</taxon>
        <taxon>Thermomicrobia</taxon>
        <taxon>Thermomicrobiales</taxon>
        <taxon>environmental samples</taxon>
    </lineage>
</organism>
<feature type="region of interest" description="Disordered" evidence="1">
    <location>
        <begin position="1"/>
        <end position="128"/>
    </location>
</feature>
<feature type="compositionally biased region" description="Gly residues" evidence="1">
    <location>
        <begin position="115"/>
        <end position="128"/>
    </location>
</feature>
<feature type="compositionally biased region" description="Basic residues" evidence="1">
    <location>
        <begin position="95"/>
        <end position="104"/>
    </location>
</feature>
<gene>
    <name evidence="2" type="ORF">AVDCRST_MAG19-3828</name>
</gene>
<evidence type="ECO:0000256" key="1">
    <source>
        <dbReference type="SAM" id="MobiDB-lite"/>
    </source>
</evidence>
<name>A0A6J4VM50_9BACT</name>
<feature type="compositionally biased region" description="Basic residues" evidence="1">
    <location>
        <begin position="54"/>
        <end position="66"/>
    </location>
</feature>
<protein>
    <submittedName>
        <fullName evidence="2">DGPFAETKE domain protein</fullName>
    </submittedName>
</protein>
<feature type="compositionally biased region" description="Basic and acidic residues" evidence="1">
    <location>
        <begin position="1"/>
        <end position="18"/>
    </location>
</feature>
<feature type="non-terminal residue" evidence="2">
    <location>
        <position position="128"/>
    </location>
</feature>
<dbReference type="AlphaFoldDB" id="A0A6J4VM50"/>
<reference evidence="2" key="1">
    <citation type="submission" date="2020-02" db="EMBL/GenBank/DDBJ databases">
        <authorList>
            <person name="Meier V. D."/>
        </authorList>
    </citation>
    <scope>NUCLEOTIDE SEQUENCE</scope>
    <source>
        <strain evidence="2">AVDCRST_MAG19</strain>
    </source>
</reference>
<proteinExistence type="predicted"/>
<sequence>EVHAADLRQRADPGRDGDGAVLPRLGAARPRDQRGRKVPGDVPAAAYGGGYQRPRPRRQAVRHRRPVRGDARAARRVLSDRGDGPRRGDRDRRPHPGSRPRHGRGPAGRRADGPAGTGAGHGRIGPRL</sequence>
<accession>A0A6J4VM50</accession>